<dbReference type="OrthoDB" id="4716584at2759"/>
<evidence type="ECO:0000313" key="4">
    <source>
        <dbReference type="Proteomes" id="UP000630445"/>
    </source>
</evidence>
<accession>A0A8H6UNL5</accession>
<evidence type="ECO:0000313" key="5">
    <source>
        <dbReference type="Proteomes" id="UP000662466"/>
    </source>
</evidence>
<organism evidence="3 5">
    <name type="scientific">Aspergillus hiratsukae</name>
    <dbReference type="NCBI Taxonomy" id="1194566"/>
    <lineage>
        <taxon>Eukaryota</taxon>
        <taxon>Fungi</taxon>
        <taxon>Dikarya</taxon>
        <taxon>Ascomycota</taxon>
        <taxon>Pezizomycotina</taxon>
        <taxon>Eurotiomycetes</taxon>
        <taxon>Eurotiomycetidae</taxon>
        <taxon>Eurotiales</taxon>
        <taxon>Aspergillaceae</taxon>
        <taxon>Aspergillus</taxon>
        <taxon>Aspergillus subgen. Fumigati</taxon>
    </lineage>
</organism>
<feature type="region of interest" description="Disordered" evidence="1">
    <location>
        <begin position="203"/>
        <end position="258"/>
    </location>
</feature>
<keyword evidence="4" id="KW-1185">Reference proteome</keyword>
<comment type="caution">
    <text evidence="3">The sequence shown here is derived from an EMBL/GenBank/DDBJ whole genome shotgun (WGS) entry which is preliminary data.</text>
</comment>
<sequence>MSEQTTKTPQRVRKFLPNVIETSSRSSRDRQSPPSAQASFVEQGVESAKPARTLIADTRPAPPHDLRSSQQRQGDSLIPNNIEDSDTRICGRSERQLTRARVLHQSVETKANRDRLPCPVSSSAAKKVVLQMQPCPRKFAPQLVETNKRSFRRKEKSRTLYEAPVQDYDNGFRTHGGNTTYAISEASSATVESKFSYSTLRQREESRRHSFRVPDLPAIPSSCSDASDGSEIPSLSASPSVSSNLSAHRSKAENSRQTGCDGHMAEYFLSLAAQSVEDQLKEQALAAFPNEQVYESVDHFAIDKDEDECSNEDSKNALLHVSRRESSVDLPWELEHMRRHKEDAEMRDRAMAGTKGPRLSPAIFNPRQYYNGDNGCWRGNYEPDLSRHLSRPPMLGDDLVFPQSLSPEATICESGSVRDCATDSRRRVSNDSGLWCTQPDPVHDDATAGLWKGTCCNYKHAQQFKGSLSCVTDNFRRYHSNECQSKVCSDEQDQNQSTSNSFCHLAFDVGELSRHDIDNEHHDCCFGIHDDFVTQIYNYLSLGYPCVARYYDHELSRVSGISVEELRRDDTSTIARGYLQVSEDASANGPVVRQVCTRWVALRLYIHDWARSQPNLADKDNDHDTWGVLERRGSWAI</sequence>
<protein>
    <submittedName>
        <fullName evidence="3">Uncharacterized protein</fullName>
    </submittedName>
</protein>
<dbReference type="EMBL" id="JACBAF010002289">
    <property type="protein sequence ID" value="KAF7158474.1"/>
    <property type="molecule type" value="Genomic_DNA"/>
</dbReference>
<dbReference type="Proteomes" id="UP000630445">
    <property type="component" value="Unassembled WGS sequence"/>
</dbReference>
<dbReference type="Proteomes" id="UP000662466">
    <property type="component" value="Unassembled WGS sequence"/>
</dbReference>
<feature type="compositionally biased region" description="Low complexity" evidence="1">
    <location>
        <begin position="233"/>
        <end position="247"/>
    </location>
</feature>
<dbReference type="EMBL" id="JACBAD010001692">
    <property type="protein sequence ID" value="KAF7136908.1"/>
    <property type="molecule type" value="Genomic_DNA"/>
</dbReference>
<dbReference type="AlphaFoldDB" id="A0A8H6UNL5"/>
<gene>
    <name evidence="2" type="ORF">CNMCM5793_006523</name>
    <name evidence="3" type="ORF">CNMCM6106_005068</name>
</gene>
<feature type="region of interest" description="Disordered" evidence="1">
    <location>
        <begin position="1"/>
        <end position="85"/>
    </location>
</feature>
<name>A0A8H6UNL5_9EURO</name>
<proteinExistence type="predicted"/>
<evidence type="ECO:0000313" key="2">
    <source>
        <dbReference type="EMBL" id="KAF7136908.1"/>
    </source>
</evidence>
<reference evidence="3" key="1">
    <citation type="submission" date="2020-06" db="EMBL/GenBank/DDBJ databases">
        <title>Draft genome sequences of strains closely related to Aspergillus parafelis and Aspergillus hiratsukae.</title>
        <authorList>
            <person name="Dos Santos R.A.C."/>
            <person name="Rivero-Menendez O."/>
            <person name="Steenwyk J.L."/>
            <person name="Mead M.E."/>
            <person name="Goldman G.H."/>
            <person name="Alastruey-Izquierdo A."/>
            <person name="Rokas A."/>
        </authorList>
    </citation>
    <scope>NUCLEOTIDE SEQUENCE</scope>
    <source>
        <strain evidence="2">CNM-CM5793</strain>
        <strain evidence="3">CNM-CM6106</strain>
    </source>
</reference>
<evidence type="ECO:0000256" key="1">
    <source>
        <dbReference type="SAM" id="MobiDB-lite"/>
    </source>
</evidence>
<evidence type="ECO:0000313" key="3">
    <source>
        <dbReference type="EMBL" id="KAF7158474.1"/>
    </source>
</evidence>